<gene>
    <name evidence="9" type="ORF">OLC1_LOCUS22776</name>
</gene>
<dbReference type="GO" id="GO:0006952">
    <property type="term" value="P:defense response"/>
    <property type="evidence" value="ECO:0007669"/>
    <property type="project" value="UniProtKB-KW"/>
</dbReference>
<accession>A0AAV1E9W5</accession>
<dbReference type="AlphaFoldDB" id="A0AAV1E9W5"/>
<dbReference type="SUPFAM" id="SSF54171">
    <property type="entry name" value="DNA-binding domain"/>
    <property type="match status" value="1"/>
</dbReference>
<dbReference type="EMBL" id="OX459125">
    <property type="protein sequence ID" value="CAI9116493.1"/>
    <property type="molecule type" value="Genomic_DNA"/>
</dbReference>
<evidence type="ECO:0000313" key="9">
    <source>
        <dbReference type="EMBL" id="CAI9116493.1"/>
    </source>
</evidence>
<dbReference type="InterPro" id="IPR036955">
    <property type="entry name" value="AP2/ERF_dom_sf"/>
</dbReference>
<evidence type="ECO:0000256" key="1">
    <source>
        <dbReference type="ARBA" id="ARBA00004123"/>
    </source>
</evidence>
<feature type="region of interest" description="Disordered" evidence="7">
    <location>
        <begin position="150"/>
        <end position="188"/>
    </location>
</feature>
<feature type="compositionally biased region" description="Low complexity" evidence="7">
    <location>
        <begin position="152"/>
        <end position="169"/>
    </location>
</feature>
<dbReference type="PANTHER" id="PTHR31190:SF421">
    <property type="entry name" value="ETHYLENE-RESPONSIVE TRANSCRIPTION FACTOR ERF110"/>
    <property type="match status" value="1"/>
</dbReference>
<dbReference type="GO" id="GO:0009873">
    <property type="term" value="P:ethylene-activated signaling pathway"/>
    <property type="evidence" value="ECO:0007669"/>
    <property type="project" value="InterPro"/>
</dbReference>
<feature type="compositionally biased region" description="Low complexity" evidence="7">
    <location>
        <begin position="230"/>
        <end position="255"/>
    </location>
</feature>
<name>A0AAV1E9W5_OLDCO</name>
<proteinExistence type="predicted"/>
<feature type="compositionally biased region" description="Low complexity" evidence="7">
    <location>
        <begin position="478"/>
        <end position="488"/>
    </location>
</feature>
<evidence type="ECO:0000313" key="10">
    <source>
        <dbReference type="Proteomes" id="UP001161247"/>
    </source>
</evidence>
<evidence type="ECO:0000256" key="7">
    <source>
        <dbReference type="SAM" id="MobiDB-lite"/>
    </source>
</evidence>
<protein>
    <submittedName>
        <fullName evidence="9">OLC1v1017654C1</fullName>
    </submittedName>
</protein>
<evidence type="ECO:0000259" key="8">
    <source>
        <dbReference type="PROSITE" id="PS51032"/>
    </source>
</evidence>
<keyword evidence="5" id="KW-0804">Transcription</keyword>
<evidence type="ECO:0000256" key="3">
    <source>
        <dbReference type="ARBA" id="ARBA00023015"/>
    </source>
</evidence>
<dbReference type="SMART" id="SM00380">
    <property type="entry name" value="AP2"/>
    <property type="match status" value="1"/>
</dbReference>
<dbReference type="Proteomes" id="UP001161247">
    <property type="component" value="Chromosome 8"/>
</dbReference>
<dbReference type="PROSITE" id="PS51032">
    <property type="entry name" value="AP2_ERF"/>
    <property type="match status" value="1"/>
</dbReference>
<dbReference type="FunFam" id="3.30.730.10:FF:000001">
    <property type="entry name" value="Ethylene-responsive transcription factor 2"/>
    <property type="match status" value="1"/>
</dbReference>
<dbReference type="InterPro" id="IPR001471">
    <property type="entry name" value="AP2/ERF_dom"/>
</dbReference>
<evidence type="ECO:0000256" key="6">
    <source>
        <dbReference type="ARBA" id="ARBA00023242"/>
    </source>
</evidence>
<dbReference type="InterPro" id="IPR044808">
    <property type="entry name" value="ERF_plant"/>
</dbReference>
<dbReference type="Gene3D" id="3.30.730.10">
    <property type="entry name" value="AP2/ERF domain"/>
    <property type="match status" value="1"/>
</dbReference>
<dbReference type="PANTHER" id="PTHR31190">
    <property type="entry name" value="DNA-BINDING DOMAIN"/>
    <property type="match status" value="1"/>
</dbReference>
<feature type="region of interest" description="Disordered" evidence="7">
    <location>
        <begin position="12"/>
        <end position="31"/>
    </location>
</feature>
<feature type="compositionally biased region" description="Low complexity" evidence="7">
    <location>
        <begin position="428"/>
        <end position="450"/>
    </location>
</feature>
<dbReference type="PRINTS" id="PR00367">
    <property type="entry name" value="ETHRSPELEMNT"/>
</dbReference>
<feature type="domain" description="AP2/ERF" evidence="8">
    <location>
        <begin position="263"/>
        <end position="320"/>
    </location>
</feature>
<dbReference type="GO" id="GO:0003677">
    <property type="term" value="F:DNA binding"/>
    <property type="evidence" value="ECO:0007669"/>
    <property type="project" value="UniProtKB-KW"/>
</dbReference>
<sequence>MCLIKVANIRDSTATTSSSGHGRRQGRNPERENIAATTATTASAYMTAAAESDSQSQLFHQFSEQYQEQSNYLFSSTAAGGAAGVGSPMMYEGYSQPGEMSAMVTALTNVVSGQRSSGGGGGGSWGYNMMAADMSSSPVTPSFGAGGSGVYSANSPSSAYSSSSSGSWAGQKRRREQEENVSGIRDNIHRGYQRLEDFNPTEPSPVSAGEALSIVTGPSTTATTNVNAFGPSQSQNPQPEQAAAPAAAAGGAATEETGERRRRYRGVRQRPWGKWAAEIRDPHKAARVWLGTFDTAEAAARAYDEAALRFRGNRAKLNFPENARLLPPIQSSQTSQSAQQLRPNIATSQASLFPVTAALQTPQPQPLFQAGAAGGASDMARDYWQYSQLLQSSGELLQGQQPTNLLEQMLYASSLAFLHTQSLPSSISSSASFTAPSAPSAPSAYPLLYSTPAQQRGHFSTQNQGGSSSFPAPPPWTTPGNYPPSSSS</sequence>
<feature type="region of interest" description="Disordered" evidence="7">
    <location>
        <begin position="222"/>
        <end position="265"/>
    </location>
</feature>
<dbReference type="CDD" id="cd00018">
    <property type="entry name" value="AP2"/>
    <property type="match status" value="1"/>
</dbReference>
<feature type="compositionally biased region" description="Polar residues" evidence="7">
    <location>
        <begin position="451"/>
        <end position="466"/>
    </location>
</feature>
<feature type="region of interest" description="Disordered" evidence="7">
    <location>
        <begin position="428"/>
        <end position="488"/>
    </location>
</feature>
<evidence type="ECO:0000256" key="4">
    <source>
        <dbReference type="ARBA" id="ARBA00023125"/>
    </source>
</evidence>
<evidence type="ECO:0000256" key="2">
    <source>
        <dbReference type="ARBA" id="ARBA00022821"/>
    </source>
</evidence>
<dbReference type="Pfam" id="PF00847">
    <property type="entry name" value="AP2"/>
    <property type="match status" value="1"/>
</dbReference>
<comment type="subcellular location">
    <subcellularLocation>
        <location evidence="1">Nucleus</location>
    </subcellularLocation>
</comment>
<dbReference type="InterPro" id="IPR016177">
    <property type="entry name" value="DNA-bd_dom_sf"/>
</dbReference>
<organism evidence="9 10">
    <name type="scientific">Oldenlandia corymbosa var. corymbosa</name>
    <dbReference type="NCBI Taxonomy" id="529605"/>
    <lineage>
        <taxon>Eukaryota</taxon>
        <taxon>Viridiplantae</taxon>
        <taxon>Streptophyta</taxon>
        <taxon>Embryophyta</taxon>
        <taxon>Tracheophyta</taxon>
        <taxon>Spermatophyta</taxon>
        <taxon>Magnoliopsida</taxon>
        <taxon>eudicotyledons</taxon>
        <taxon>Gunneridae</taxon>
        <taxon>Pentapetalae</taxon>
        <taxon>asterids</taxon>
        <taxon>lamiids</taxon>
        <taxon>Gentianales</taxon>
        <taxon>Rubiaceae</taxon>
        <taxon>Rubioideae</taxon>
        <taxon>Spermacoceae</taxon>
        <taxon>Hedyotis-Oldenlandia complex</taxon>
        <taxon>Oldenlandia</taxon>
    </lineage>
</organism>
<reference evidence="9" key="1">
    <citation type="submission" date="2023-03" db="EMBL/GenBank/DDBJ databases">
        <authorList>
            <person name="Julca I."/>
        </authorList>
    </citation>
    <scope>NUCLEOTIDE SEQUENCE</scope>
</reference>
<keyword evidence="3" id="KW-0805">Transcription regulation</keyword>
<keyword evidence="10" id="KW-1185">Reference proteome</keyword>
<keyword evidence="6" id="KW-0539">Nucleus</keyword>
<keyword evidence="4" id="KW-0238">DNA-binding</keyword>
<keyword evidence="2" id="KW-0611">Plant defense</keyword>
<dbReference type="GO" id="GO:0003700">
    <property type="term" value="F:DNA-binding transcription factor activity"/>
    <property type="evidence" value="ECO:0007669"/>
    <property type="project" value="InterPro"/>
</dbReference>
<dbReference type="GO" id="GO:0005634">
    <property type="term" value="C:nucleus"/>
    <property type="evidence" value="ECO:0007669"/>
    <property type="project" value="UniProtKB-SubCell"/>
</dbReference>
<evidence type="ECO:0000256" key="5">
    <source>
        <dbReference type="ARBA" id="ARBA00023163"/>
    </source>
</evidence>